<feature type="coiled-coil region" evidence="1">
    <location>
        <begin position="56"/>
        <end position="104"/>
    </location>
</feature>
<dbReference type="AlphaFoldDB" id="A0A840TR55"/>
<evidence type="ECO:0000256" key="2">
    <source>
        <dbReference type="SAM" id="SignalP"/>
    </source>
</evidence>
<feature type="signal peptide" evidence="2">
    <location>
        <begin position="1"/>
        <end position="20"/>
    </location>
</feature>
<evidence type="ECO:0000256" key="1">
    <source>
        <dbReference type="SAM" id="Coils"/>
    </source>
</evidence>
<evidence type="ECO:0000313" key="3">
    <source>
        <dbReference type="EMBL" id="MBB5283713.1"/>
    </source>
</evidence>
<accession>A0A840TR55</accession>
<comment type="caution">
    <text evidence="3">The sequence shown here is derived from an EMBL/GenBank/DDBJ whole genome shotgun (WGS) entry which is preliminary data.</text>
</comment>
<keyword evidence="1" id="KW-0175">Coiled coil</keyword>
<keyword evidence="2" id="KW-0732">Signal</keyword>
<evidence type="ECO:0000313" key="4">
    <source>
        <dbReference type="Proteomes" id="UP000557307"/>
    </source>
</evidence>
<feature type="chain" id="PRO_5032562347" evidence="2">
    <location>
        <begin position="21"/>
        <end position="308"/>
    </location>
</feature>
<sequence length="308" mass="35892">MKKHALLICCLLVVSTSGFAQFSLPFFKNEFKEKFENEREKNILLSEDNHSLTDSLRIISNSNRQLKATISQLELNNKKLTDRLDNHARENKRLYAQVVQLKKDTSMLNLQLRDISYQLAAVELEGKQRSARLEKQIYVLKDSLQINSTLYQHSHQELTKIQSLVSMIKIGDMEFNIPSDQFIKTLHSAILTGNSKVVLRTDYNGKAVLLYNTHLSKKRFIGHRQVPYRLEAYLSYFPHPYYSTDKTILAIRTRTFFTHKDSEEEVKDFGDKELLKTRFYEELERINYSYQTPASAPTLLTKSEGLKE</sequence>
<name>A0A840TR55_9BACT</name>
<dbReference type="EMBL" id="JACHGF010000002">
    <property type="protein sequence ID" value="MBB5283713.1"/>
    <property type="molecule type" value="Genomic_DNA"/>
</dbReference>
<organism evidence="3 4">
    <name type="scientific">Rhabdobacter roseus</name>
    <dbReference type="NCBI Taxonomy" id="1655419"/>
    <lineage>
        <taxon>Bacteria</taxon>
        <taxon>Pseudomonadati</taxon>
        <taxon>Bacteroidota</taxon>
        <taxon>Cytophagia</taxon>
        <taxon>Cytophagales</taxon>
        <taxon>Cytophagaceae</taxon>
        <taxon>Rhabdobacter</taxon>
    </lineage>
</organism>
<dbReference type="RefSeq" id="WP_184173343.1">
    <property type="nucleotide sequence ID" value="NZ_JACHGF010000002.1"/>
</dbReference>
<keyword evidence="4" id="KW-1185">Reference proteome</keyword>
<dbReference type="Proteomes" id="UP000557307">
    <property type="component" value="Unassembled WGS sequence"/>
</dbReference>
<reference evidence="3 4" key="1">
    <citation type="submission" date="2020-08" db="EMBL/GenBank/DDBJ databases">
        <title>Genomic Encyclopedia of Type Strains, Phase IV (KMG-IV): sequencing the most valuable type-strain genomes for metagenomic binning, comparative biology and taxonomic classification.</title>
        <authorList>
            <person name="Goeker M."/>
        </authorList>
    </citation>
    <scope>NUCLEOTIDE SEQUENCE [LARGE SCALE GENOMIC DNA]</scope>
    <source>
        <strain evidence="3 4">DSM 105074</strain>
    </source>
</reference>
<proteinExistence type="predicted"/>
<protein>
    <submittedName>
        <fullName evidence="3">Putative RNase H-like nuclease (RuvC/YqgF family)</fullName>
    </submittedName>
</protein>
<gene>
    <name evidence="3" type="ORF">HNQ92_001839</name>
</gene>